<feature type="compositionally biased region" description="Polar residues" evidence="2">
    <location>
        <begin position="103"/>
        <end position="114"/>
    </location>
</feature>
<dbReference type="GO" id="GO:0015074">
    <property type="term" value="P:DNA integration"/>
    <property type="evidence" value="ECO:0007669"/>
    <property type="project" value="InterPro"/>
</dbReference>
<reference evidence="4" key="1">
    <citation type="submission" date="2017-02" db="EMBL/GenBank/DDBJ databases">
        <title>Complete genome sequence of Cupriavidus necator strain NH9, a 3-chlorobenzoate degrader.</title>
        <authorList>
            <person name="Moriuchi R."/>
            <person name="Dohra H."/>
            <person name="Ogawa N."/>
        </authorList>
    </citation>
    <scope>NUCLEOTIDE SEQUENCE [LARGE SCALE GENOMIC DNA]</scope>
    <source>
        <strain evidence="4">NH9</strain>
    </source>
</reference>
<protein>
    <recommendedName>
        <fullName evidence="5">Tyr recombinase domain-containing protein</fullName>
    </recommendedName>
</protein>
<dbReference type="EMBL" id="CP017757">
    <property type="protein sequence ID" value="AQV94803.1"/>
    <property type="molecule type" value="Genomic_DNA"/>
</dbReference>
<evidence type="ECO:0000313" key="3">
    <source>
        <dbReference type="EMBL" id="AQV94803.1"/>
    </source>
</evidence>
<dbReference type="AlphaFoldDB" id="A0A1U9UQ79"/>
<dbReference type="RefSeq" id="WP_164704857.1">
    <property type="nucleotide sequence ID" value="NZ_CP017757.2"/>
</dbReference>
<name>A0A1U9UQ79_CUPNE</name>
<dbReference type="InterPro" id="IPR013762">
    <property type="entry name" value="Integrase-like_cat_sf"/>
</dbReference>
<dbReference type="SUPFAM" id="SSF56349">
    <property type="entry name" value="DNA breaking-rejoining enzymes"/>
    <property type="match status" value="1"/>
</dbReference>
<accession>A0A1U9UQ79</accession>
<evidence type="ECO:0008006" key="5">
    <source>
        <dbReference type="Google" id="ProtNLM"/>
    </source>
</evidence>
<evidence type="ECO:0000256" key="1">
    <source>
        <dbReference type="ARBA" id="ARBA00023172"/>
    </source>
</evidence>
<evidence type="ECO:0000313" key="4">
    <source>
        <dbReference type="Proteomes" id="UP000189627"/>
    </source>
</evidence>
<gene>
    <name evidence="3" type="ORF">BJN34_13020</name>
</gene>
<keyword evidence="1" id="KW-0233">DNA recombination</keyword>
<proteinExistence type="predicted"/>
<feature type="region of interest" description="Disordered" evidence="2">
    <location>
        <begin position="95"/>
        <end position="114"/>
    </location>
</feature>
<organism evidence="3 4">
    <name type="scientific">Cupriavidus necator</name>
    <name type="common">Alcaligenes eutrophus</name>
    <name type="synonym">Ralstonia eutropha</name>
    <dbReference type="NCBI Taxonomy" id="106590"/>
    <lineage>
        <taxon>Bacteria</taxon>
        <taxon>Pseudomonadati</taxon>
        <taxon>Pseudomonadota</taxon>
        <taxon>Betaproteobacteria</taxon>
        <taxon>Burkholderiales</taxon>
        <taxon>Burkholderiaceae</taxon>
        <taxon>Cupriavidus</taxon>
    </lineage>
</organism>
<dbReference type="GO" id="GO:0006310">
    <property type="term" value="P:DNA recombination"/>
    <property type="evidence" value="ECO:0007669"/>
    <property type="project" value="UniProtKB-KW"/>
</dbReference>
<dbReference type="KEGG" id="cuh:BJN34_13020"/>
<sequence length="114" mass="12224">MLERVKGIGKIKGVHVIHTLLGKPYGATGARSAWDRASERAGLDGYTVKDIRAKAFTDAKKAGYDIEQIMVAAAHSDAKTTEIYIKDRQTPVSGVRLALPTGKRSQSSKPSGAE</sequence>
<dbReference type="Proteomes" id="UP000189627">
    <property type="component" value="Chromosome 1"/>
</dbReference>
<evidence type="ECO:0000256" key="2">
    <source>
        <dbReference type="SAM" id="MobiDB-lite"/>
    </source>
</evidence>
<dbReference type="GO" id="GO:0003677">
    <property type="term" value="F:DNA binding"/>
    <property type="evidence" value="ECO:0007669"/>
    <property type="project" value="InterPro"/>
</dbReference>
<dbReference type="InterPro" id="IPR011010">
    <property type="entry name" value="DNA_brk_join_enz"/>
</dbReference>
<dbReference type="Gene3D" id="1.10.443.10">
    <property type="entry name" value="Intergrase catalytic core"/>
    <property type="match status" value="1"/>
</dbReference>